<name>F4RSK2_MELLP</name>
<dbReference type="InParanoid" id="F4RSK2"/>
<dbReference type="EMBL" id="GL883117">
    <property type="protein sequence ID" value="EGG04680.1"/>
    <property type="molecule type" value="Genomic_DNA"/>
</dbReference>
<dbReference type="RefSeq" id="XP_007412119.1">
    <property type="nucleotide sequence ID" value="XM_007412057.1"/>
</dbReference>
<evidence type="ECO:0000313" key="2">
    <source>
        <dbReference type="Proteomes" id="UP000001072"/>
    </source>
</evidence>
<keyword evidence="2" id="KW-1185">Reference proteome</keyword>
<dbReference type="KEGG" id="mlr:MELLADRAFT_108280"/>
<proteinExistence type="predicted"/>
<dbReference type="VEuPathDB" id="FungiDB:MELLADRAFT_108280"/>
<dbReference type="GeneID" id="18923430"/>
<protein>
    <submittedName>
        <fullName evidence="1">Uncharacterized protein</fullName>
    </submittedName>
</protein>
<dbReference type="Proteomes" id="UP000001072">
    <property type="component" value="Unassembled WGS sequence"/>
</dbReference>
<dbReference type="AlphaFoldDB" id="F4RSK2"/>
<reference evidence="2" key="1">
    <citation type="journal article" date="2011" name="Proc. Natl. Acad. Sci. U.S.A.">
        <title>Obligate biotrophy features unraveled by the genomic analysis of rust fungi.</title>
        <authorList>
            <person name="Duplessis S."/>
            <person name="Cuomo C.A."/>
            <person name="Lin Y.-C."/>
            <person name="Aerts A."/>
            <person name="Tisserant E."/>
            <person name="Veneault-Fourrey C."/>
            <person name="Joly D.L."/>
            <person name="Hacquard S."/>
            <person name="Amselem J."/>
            <person name="Cantarel B.L."/>
            <person name="Chiu R."/>
            <person name="Coutinho P.M."/>
            <person name="Feau N."/>
            <person name="Field M."/>
            <person name="Frey P."/>
            <person name="Gelhaye E."/>
            <person name="Goldberg J."/>
            <person name="Grabherr M.G."/>
            <person name="Kodira C.D."/>
            <person name="Kohler A."/>
            <person name="Kuees U."/>
            <person name="Lindquist E.A."/>
            <person name="Lucas S.M."/>
            <person name="Mago R."/>
            <person name="Mauceli E."/>
            <person name="Morin E."/>
            <person name="Murat C."/>
            <person name="Pangilinan J.L."/>
            <person name="Park R."/>
            <person name="Pearson M."/>
            <person name="Quesneville H."/>
            <person name="Rouhier N."/>
            <person name="Sakthikumar S."/>
            <person name="Salamov A.A."/>
            <person name="Schmutz J."/>
            <person name="Selles B."/>
            <person name="Shapiro H."/>
            <person name="Tanguay P."/>
            <person name="Tuskan G.A."/>
            <person name="Henrissat B."/>
            <person name="Van de Peer Y."/>
            <person name="Rouze P."/>
            <person name="Ellis J.G."/>
            <person name="Dodds P.N."/>
            <person name="Schein J.E."/>
            <person name="Zhong S."/>
            <person name="Hamelin R.C."/>
            <person name="Grigoriev I.V."/>
            <person name="Szabo L.J."/>
            <person name="Martin F."/>
        </authorList>
    </citation>
    <scope>NUCLEOTIDE SEQUENCE [LARGE SCALE GENOMIC DNA]</scope>
    <source>
        <strain evidence="2">98AG31 / pathotype 3-4-7</strain>
    </source>
</reference>
<organism evidence="2">
    <name type="scientific">Melampsora larici-populina (strain 98AG31 / pathotype 3-4-7)</name>
    <name type="common">Poplar leaf rust fungus</name>
    <dbReference type="NCBI Taxonomy" id="747676"/>
    <lineage>
        <taxon>Eukaryota</taxon>
        <taxon>Fungi</taxon>
        <taxon>Dikarya</taxon>
        <taxon>Basidiomycota</taxon>
        <taxon>Pucciniomycotina</taxon>
        <taxon>Pucciniomycetes</taxon>
        <taxon>Pucciniales</taxon>
        <taxon>Melampsoraceae</taxon>
        <taxon>Melampsora</taxon>
    </lineage>
</organism>
<dbReference type="HOGENOM" id="CLU_1532934_0_0_1"/>
<accession>F4RSK2</accession>
<gene>
    <name evidence="1" type="ORF">MELLADRAFT_108280</name>
</gene>
<evidence type="ECO:0000313" key="1">
    <source>
        <dbReference type="EMBL" id="EGG04680.1"/>
    </source>
</evidence>
<sequence>MSIDKSIACLIPSSSAIIYFQYHSILAELSKTHKPHRYTIVFSKTEVPYMEIILEANIFVSVPNFQQSPCAFSRMHGSVGVHPLGEDIYLNFQLENVGNLNQHTTRIANRHRTHAELPQESYVFHSCVVSDTETGSTFSPARLLSVVILNIQRAHPIVHVTSKIRQQKTILFLCT</sequence>